<dbReference type="GeneID" id="90448630"/>
<protein>
    <submittedName>
        <fullName evidence="2">DUF131 domain-containing protein</fullName>
    </submittedName>
</protein>
<keyword evidence="1" id="KW-0812">Transmembrane</keyword>
<sequence length="68" mass="7076">MNPVKVFSGITLIFLGLTLYLISKAESVSFGGVVLIGPIPVVFGDSPDIMALAVIAIAAIVAISAMRW</sequence>
<keyword evidence="1" id="KW-1133">Transmembrane helix</keyword>
<keyword evidence="1" id="KW-0472">Membrane</keyword>
<evidence type="ECO:0000313" key="3">
    <source>
        <dbReference type="Proteomes" id="UP001492541"/>
    </source>
</evidence>
<evidence type="ECO:0000256" key="1">
    <source>
        <dbReference type="SAM" id="Phobius"/>
    </source>
</evidence>
<dbReference type="RefSeq" id="WP_193806023.1">
    <property type="nucleotide sequence ID" value="NZ_CP087714.1"/>
</dbReference>
<accession>A0ABZ3H7F6</accession>
<proteinExistence type="predicted"/>
<evidence type="ECO:0000313" key="2">
    <source>
        <dbReference type="EMBL" id="XAT64362.1"/>
    </source>
</evidence>
<dbReference type="EMBL" id="CP087714">
    <property type="protein sequence ID" value="XAT64362.1"/>
    <property type="molecule type" value="Genomic_DNA"/>
</dbReference>
<dbReference type="Pfam" id="PF01998">
    <property type="entry name" value="DUF131"/>
    <property type="match status" value="1"/>
</dbReference>
<dbReference type="Proteomes" id="UP001492541">
    <property type="component" value="Chromosome"/>
</dbReference>
<feature type="transmembrane region" description="Helical" evidence="1">
    <location>
        <begin position="49"/>
        <end position="66"/>
    </location>
</feature>
<dbReference type="NCBIfam" id="TIGR00304">
    <property type="entry name" value="TIGR00304 family membrane protein"/>
    <property type="match status" value="1"/>
</dbReference>
<reference evidence="2 3" key="1">
    <citation type="submission" date="2021-11" db="EMBL/GenBank/DDBJ databases">
        <title>Whole genome of Geoglobus acetivorans.</title>
        <authorList>
            <person name="Liu D."/>
        </authorList>
    </citation>
    <scope>NUCLEOTIDE SEQUENCE [LARGE SCALE GENOMIC DNA]</scope>
    <source>
        <strain evidence="2 3">SBH6</strain>
    </source>
</reference>
<keyword evidence="3" id="KW-1185">Reference proteome</keyword>
<name>A0ABZ3H7F6_GEOAI</name>
<organism evidence="2 3">
    <name type="scientific">Geoglobus acetivorans</name>
    <dbReference type="NCBI Taxonomy" id="565033"/>
    <lineage>
        <taxon>Archaea</taxon>
        <taxon>Methanobacteriati</taxon>
        <taxon>Methanobacteriota</taxon>
        <taxon>Archaeoglobi</taxon>
        <taxon>Archaeoglobales</taxon>
        <taxon>Archaeoglobaceae</taxon>
        <taxon>Geoglobus</taxon>
    </lineage>
</organism>
<gene>
    <name evidence="2" type="ORF">LPQ35_03055</name>
</gene>
<dbReference type="InterPro" id="IPR002849">
    <property type="entry name" value="DUF131"/>
</dbReference>